<feature type="transmembrane region" description="Helical" evidence="1">
    <location>
        <begin position="37"/>
        <end position="60"/>
    </location>
</feature>
<keyword evidence="1" id="KW-1133">Transmembrane helix</keyword>
<gene>
    <name evidence="3" type="primary">LOC117648503</name>
</gene>
<feature type="transmembrane region" description="Helical" evidence="1">
    <location>
        <begin position="6"/>
        <end position="25"/>
    </location>
</feature>
<evidence type="ECO:0000256" key="1">
    <source>
        <dbReference type="SAM" id="Phobius"/>
    </source>
</evidence>
<name>A0A6P8ZR32_THRPL</name>
<reference evidence="3" key="1">
    <citation type="submission" date="2025-08" db="UniProtKB">
        <authorList>
            <consortium name="RefSeq"/>
        </authorList>
    </citation>
    <scope>IDENTIFICATION</scope>
    <source>
        <tissue evidence="3">Total insect</tissue>
    </source>
</reference>
<organism evidence="3">
    <name type="scientific">Thrips palmi</name>
    <name type="common">Melon thrips</name>
    <dbReference type="NCBI Taxonomy" id="161013"/>
    <lineage>
        <taxon>Eukaryota</taxon>
        <taxon>Metazoa</taxon>
        <taxon>Ecdysozoa</taxon>
        <taxon>Arthropoda</taxon>
        <taxon>Hexapoda</taxon>
        <taxon>Insecta</taxon>
        <taxon>Pterygota</taxon>
        <taxon>Neoptera</taxon>
        <taxon>Paraneoptera</taxon>
        <taxon>Thysanoptera</taxon>
        <taxon>Terebrantia</taxon>
        <taxon>Thripoidea</taxon>
        <taxon>Thripidae</taxon>
        <taxon>Thrips</taxon>
    </lineage>
</organism>
<dbReference type="RefSeq" id="XP_034246899.1">
    <property type="nucleotide sequence ID" value="XM_034391008.1"/>
</dbReference>
<dbReference type="InParanoid" id="A0A6P8ZR32"/>
<dbReference type="OrthoDB" id="8221737at2759"/>
<evidence type="ECO:0000313" key="3">
    <source>
        <dbReference type="RefSeq" id="XP_034246899.1"/>
    </source>
</evidence>
<dbReference type="Proteomes" id="UP000515158">
    <property type="component" value="Unplaced"/>
</dbReference>
<accession>A0A6P8ZR32</accession>
<keyword evidence="2" id="KW-1185">Reference proteome</keyword>
<dbReference type="KEGG" id="tpal:117648503"/>
<proteinExistence type="predicted"/>
<evidence type="ECO:0000313" key="2">
    <source>
        <dbReference type="Proteomes" id="UP000515158"/>
    </source>
</evidence>
<sequence length="138" mass="14942">MQETVFPVLPGLLVMVFVMPMCCTLEIMMRGLNASPFALLTAPHIFTMFVPLCFAGDMLADSCEAVGAAAYNGAWDEETPSQRRVRFSVIQASRVKAGIRGIGIGNLDRPACSDALKSWYSFVQFFAGLGELGDPQKG</sequence>
<keyword evidence="1" id="KW-0812">Transmembrane</keyword>
<keyword evidence="1" id="KW-0472">Membrane</keyword>
<dbReference type="AlphaFoldDB" id="A0A6P8ZR32"/>
<protein>
    <submittedName>
        <fullName evidence="3">Uncharacterized protein LOC117648503</fullName>
    </submittedName>
</protein>
<dbReference type="GeneID" id="117648503"/>